<keyword evidence="1" id="KW-1133">Transmembrane helix</keyword>
<dbReference type="EMBL" id="POTC01000070">
    <property type="protein sequence ID" value="POF61422.1"/>
    <property type="molecule type" value="Genomic_DNA"/>
</dbReference>
<keyword evidence="1" id="KW-0472">Membrane</keyword>
<evidence type="ECO:0000256" key="1">
    <source>
        <dbReference type="SAM" id="Phobius"/>
    </source>
</evidence>
<feature type="transmembrane region" description="Helical" evidence="1">
    <location>
        <begin position="151"/>
        <end position="172"/>
    </location>
</feature>
<name>A0A2S3VXS3_9PROT</name>
<evidence type="ECO:0000313" key="3">
    <source>
        <dbReference type="Proteomes" id="UP000237344"/>
    </source>
</evidence>
<keyword evidence="1" id="KW-0812">Transmembrane</keyword>
<comment type="caution">
    <text evidence="2">The sequence shown here is derived from an EMBL/GenBank/DDBJ whole genome shotgun (WGS) entry which is preliminary data.</text>
</comment>
<dbReference type="AlphaFoldDB" id="A0A2S3VXS3"/>
<evidence type="ECO:0000313" key="2">
    <source>
        <dbReference type="EMBL" id="POF61422.1"/>
    </source>
</evidence>
<gene>
    <name evidence="2" type="ORF">KMAL_29470</name>
</gene>
<dbReference type="Proteomes" id="UP000237344">
    <property type="component" value="Unassembled WGS sequence"/>
</dbReference>
<reference evidence="2 3" key="1">
    <citation type="submission" date="2018-01" db="EMBL/GenBank/DDBJ databases">
        <title>Draft Genome Sequence of Komagataeibacter maltaceti LMG 1529, a Vinegar Producing Acetic Acid Bacterium Isolated from Malt Vinegar Brewery Acetifiers.</title>
        <authorList>
            <person name="Zhang Q."/>
            <person name="Hollensteiner J."/>
            <person name="Poehlein A."/>
            <person name="Daniel R."/>
        </authorList>
    </citation>
    <scope>NUCLEOTIDE SEQUENCE [LARGE SCALE GENOMIC DNA]</scope>
    <source>
        <strain evidence="2 3">LMG 1529</strain>
    </source>
</reference>
<sequence>MMLVVLLGMVVFVSLFGPDAGGVMLLWQGGLAAACLLMVAWEGGAWQTCLPAAVGAVVLGGVVAWHLRARVHPVRQGHALLLRLGGGLLMVALLSIAVPPDALDVEGRLEVVAGLSAISCGLIAAGVERDRARQCAALSCALEGWLLLSGIAGRALPVMVGCVMLAAMVFMLRMTMPRDPATGGGEW</sequence>
<dbReference type="RefSeq" id="WP_110096342.1">
    <property type="nucleotide sequence ID" value="NZ_NKUE01000006.1"/>
</dbReference>
<accession>A0A2S3VXS3</accession>
<organism evidence="2 3">
    <name type="scientific">Novacetimonas maltaceti</name>
    <dbReference type="NCBI Taxonomy" id="1203393"/>
    <lineage>
        <taxon>Bacteria</taxon>
        <taxon>Pseudomonadati</taxon>
        <taxon>Pseudomonadota</taxon>
        <taxon>Alphaproteobacteria</taxon>
        <taxon>Acetobacterales</taxon>
        <taxon>Acetobacteraceae</taxon>
        <taxon>Novacetimonas</taxon>
    </lineage>
</organism>
<feature type="transmembrane region" description="Helical" evidence="1">
    <location>
        <begin position="44"/>
        <end position="67"/>
    </location>
</feature>
<protein>
    <submittedName>
        <fullName evidence="2">Uncharacterized protein</fullName>
    </submittedName>
</protein>
<feature type="transmembrane region" description="Helical" evidence="1">
    <location>
        <begin position="79"/>
        <end position="98"/>
    </location>
</feature>
<dbReference type="OrthoDB" id="7283611at2"/>
<proteinExistence type="predicted"/>
<keyword evidence="3" id="KW-1185">Reference proteome</keyword>